<reference evidence="8" key="1">
    <citation type="journal article" date="2019" name="Int. J. Syst. Evol. Microbiol.">
        <title>The Global Catalogue of Microorganisms (GCM) 10K type strain sequencing project: providing services to taxonomists for standard genome sequencing and annotation.</title>
        <authorList>
            <consortium name="The Broad Institute Genomics Platform"/>
            <consortium name="The Broad Institute Genome Sequencing Center for Infectious Disease"/>
            <person name="Wu L."/>
            <person name="Ma J."/>
        </authorList>
    </citation>
    <scope>NUCLEOTIDE SEQUENCE [LARGE SCALE GENOMIC DNA]</scope>
    <source>
        <strain evidence="8">CCUG 57263</strain>
    </source>
</reference>
<gene>
    <name evidence="7" type="ORF">ACFQ03_04020</name>
</gene>
<evidence type="ECO:0000256" key="5">
    <source>
        <dbReference type="ARBA" id="ARBA00023136"/>
    </source>
</evidence>
<comment type="similarity">
    <text evidence="2 6">Belongs to the 4-toluene sulfonate uptake permease (TSUP) (TC 2.A.102) family.</text>
</comment>
<keyword evidence="4 6" id="KW-1133">Transmembrane helix</keyword>
<keyword evidence="8" id="KW-1185">Reference proteome</keyword>
<feature type="transmembrane region" description="Helical" evidence="6">
    <location>
        <begin position="7"/>
        <end position="40"/>
    </location>
</feature>
<comment type="subcellular location">
    <subcellularLocation>
        <location evidence="6">Cell membrane</location>
        <topology evidence="6">Multi-pass membrane protein</topology>
    </subcellularLocation>
    <subcellularLocation>
        <location evidence="1">Membrane</location>
        <topology evidence="1">Multi-pass membrane protein</topology>
    </subcellularLocation>
</comment>
<feature type="transmembrane region" description="Helical" evidence="6">
    <location>
        <begin position="221"/>
        <end position="240"/>
    </location>
</feature>
<evidence type="ECO:0000256" key="4">
    <source>
        <dbReference type="ARBA" id="ARBA00022989"/>
    </source>
</evidence>
<evidence type="ECO:0000313" key="7">
    <source>
        <dbReference type="EMBL" id="MFD0868304.1"/>
    </source>
</evidence>
<feature type="transmembrane region" description="Helical" evidence="6">
    <location>
        <begin position="169"/>
        <end position="188"/>
    </location>
</feature>
<protein>
    <recommendedName>
        <fullName evidence="6">Probable membrane transporter protein</fullName>
    </recommendedName>
</protein>
<dbReference type="InterPro" id="IPR002781">
    <property type="entry name" value="TM_pro_TauE-like"/>
</dbReference>
<feature type="transmembrane region" description="Helical" evidence="6">
    <location>
        <begin position="104"/>
        <end position="122"/>
    </location>
</feature>
<feature type="transmembrane region" description="Helical" evidence="6">
    <location>
        <begin position="80"/>
        <end position="98"/>
    </location>
</feature>
<evidence type="ECO:0000313" key="8">
    <source>
        <dbReference type="Proteomes" id="UP001597120"/>
    </source>
</evidence>
<evidence type="ECO:0000256" key="1">
    <source>
        <dbReference type="ARBA" id="ARBA00004141"/>
    </source>
</evidence>
<keyword evidence="5 6" id="KW-0472">Membrane</keyword>
<sequence length="274" mass="29022">MAFLLMLVIGMVSATFGSIVGLGGGIIIVPALISIAPMLLGQEISAQVAVGTSLAVLILTALTSTLTYAKRRRIDFRSGWLYFASSGPAAMLGAALTGSLDQNVFQLAFGGFMLFMALLLIARDHLKPFDFRWKVRREFTDAAGQTYVYGYSVVPALITGFVVGLTSGLFGIGGGSLFVPIMVLLFGYPPHIAAATSMFVILLSAVLGSVTHVIFGEVDWVSFAALAPGALIGGWLGAIVASRLSGNRLLWLLRMTLIVLAARMIWMGASGIWL</sequence>
<dbReference type="InterPro" id="IPR051598">
    <property type="entry name" value="TSUP/Inactive_protease-like"/>
</dbReference>
<comment type="caution">
    <text evidence="7">The sequence shown here is derived from an EMBL/GenBank/DDBJ whole genome shotgun (WGS) entry which is preliminary data.</text>
</comment>
<feature type="transmembrane region" description="Helical" evidence="6">
    <location>
        <begin position="142"/>
        <end position="163"/>
    </location>
</feature>
<proteinExistence type="inferred from homology"/>
<name>A0ABW3D6H8_9BACL</name>
<evidence type="ECO:0000256" key="6">
    <source>
        <dbReference type="RuleBase" id="RU363041"/>
    </source>
</evidence>
<evidence type="ECO:0000256" key="2">
    <source>
        <dbReference type="ARBA" id="ARBA00009142"/>
    </source>
</evidence>
<feature type="transmembrane region" description="Helical" evidence="6">
    <location>
        <begin position="46"/>
        <end position="68"/>
    </location>
</feature>
<dbReference type="PANTHER" id="PTHR43701">
    <property type="entry name" value="MEMBRANE TRANSPORTER PROTEIN MJ0441-RELATED"/>
    <property type="match status" value="1"/>
</dbReference>
<keyword evidence="6" id="KW-1003">Cell membrane</keyword>
<feature type="transmembrane region" description="Helical" evidence="6">
    <location>
        <begin position="252"/>
        <end position="273"/>
    </location>
</feature>
<dbReference type="PANTHER" id="PTHR43701:SF2">
    <property type="entry name" value="MEMBRANE TRANSPORTER PROTEIN YJNA-RELATED"/>
    <property type="match status" value="1"/>
</dbReference>
<dbReference type="EMBL" id="JBHTIU010000011">
    <property type="protein sequence ID" value="MFD0868304.1"/>
    <property type="molecule type" value="Genomic_DNA"/>
</dbReference>
<evidence type="ECO:0000256" key="3">
    <source>
        <dbReference type="ARBA" id="ARBA00022692"/>
    </source>
</evidence>
<accession>A0ABW3D6H8</accession>
<dbReference type="Proteomes" id="UP001597120">
    <property type="component" value="Unassembled WGS sequence"/>
</dbReference>
<organism evidence="7 8">
    <name type="scientific">Paenibacillus residui</name>
    <dbReference type="NCBI Taxonomy" id="629724"/>
    <lineage>
        <taxon>Bacteria</taxon>
        <taxon>Bacillati</taxon>
        <taxon>Bacillota</taxon>
        <taxon>Bacilli</taxon>
        <taxon>Bacillales</taxon>
        <taxon>Paenibacillaceae</taxon>
        <taxon>Paenibacillus</taxon>
    </lineage>
</organism>
<dbReference type="Pfam" id="PF01925">
    <property type="entry name" value="TauE"/>
    <property type="match status" value="1"/>
</dbReference>
<dbReference type="RefSeq" id="WP_379286235.1">
    <property type="nucleotide sequence ID" value="NZ_JBHTIU010000011.1"/>
</dbReference>
<feature type="transmembrane region" description="Helical" evidence="6">
    <location>
        <begin position="195"/>
        <end position="215"/>
    </location>
</feature>
<keyword evidence="3 6" id="KW-0812">Transmembrane</keyword>